<dbReference type="RefSeq" id="WP_215625021.1">
    <property type="nucleotide sequence ID" value="NZ_CP067089.2"/>
</dbReference>
<evidence type="ECO:0000256" key="1">
    <source>
        <dbReference type="ARBA" id="ARBA00004651"/>
    </source>
</evidence>
<evidence type="ECO:0000256" key="8">
    <source>
        <dbReference type="RuleBase" id="RU363032"/>
    </source>
</evidence>
<dbReference type="Gene3D" id="1.10.3720.10">
    <property type="entry name" value="MetI-like"/>
    <property type="match status" value="1"/>
</dbReference>
<evidence type="ECO:0000256" key="4">
    <source>
        <dbReference type="ARBA" id="ARBA00022475"/>
    </source>
</evidence>
<keyword evidence="6 8" id="KW-1133">Transmembrane helix</keyword>
<evidence type="ECO:0000256" key="7">
    <source>
        <dbReference type="ARBA" id="ARBA00023136"/>
    </source>
</evidence>
<feature type="transmembrane region" description="Helical" evidence="8">
    <location>
        <begin position="183"/>
        <end position="205"/>
    </location>
</feature>
<keyword evidence="11" id="KW-1185">Reference proteome</keyword>
<reference evidence="10" key="1">
    <citation type="submission" date="2021-01" db="EMBL/GenBank/DDBJ databases">
        <title>Description of Breznakiella homolactica.</title>
        <authorList>
            <person name="Song Y."/>
            <person name="Brune A."/>
        </authorList>
    </citation>
    <scope>NUCLEOTIDE SEQUENCE</scope>
    <source>
        <strain evidence="10">RmG30</strain>
    </source>
</reference>
<proteinExistence type="inferred from homology"/>
<dbReference type="AlphaFoldDB" id="A0A7T8B991"/>
<dbReference type="Pfam" id="PF00528">
    <property type="entry name" value="BPD_transp_1"/>
    <property type="match status" value="1"/>
</dbReference>
<feature type="transmembrane region" description="Helical" evidence="8">
    <location>
        <begin position="77"/>
        <end position="96"/>
    </location>
</feature>
<dbReference type="GO" id="GO:0055085">
    <property type="term" value="P:transmembrane transport"/>
    <property type="evidence" value="ECO:0007669"/>
    <property type="project" value="InterPro"/>
</dbReference>
<evidence type="ECO:0000256" key="2">
    <source>
        <dbReference type="ARBA" id="ARBA00020515"/>
    </source>
</evidence>
<protein>
    <recommendedName>
        <fullName evidence="2">sn-glycerol-3-phosphate transport system permease protein UgpE</fullName>
    </recommendedName>
</protein>
<dbReference type="PROSITE" id="PS50928">
    <property type="entry name" value="ABC_TM1"/>
    <property type="match status" value="1"/>
</dbReference>
<evidence type="ECO:0000256" key="5">
    <source>
        <dbReference type="ARBA" id="ARBA00022692"/>
    </source>
</evidence>
<feature type="transmembrane region" description="Helical" evidence="8">
    <location>
        <begin position="141"/>
        <end position="162"/>
    </location>
</feature>
<dbReference type="PANTHER" id="PTHR43744:SF8">
    <property type="entry name" value="SN-GLYCEROL-3-PHOSPHATE TRANSPORT SYSTEM PERMEASE PROTEIN UGPE"/>
    <property type="match status" value="1"/>
</dbReference>
<keyword evidence="3 8" id="KW-0813">Transport</keyword>
<feature type="domain" description="ABC transmembrane type-1" evidence="9">
    <location>
        <begin position="73"/>
        <end position="262"/>
    </location>
</feature>
<name>A0A7T8B991_9SPIR</name>
<keyword evidence="4" id="KW-1003">Cell membrane</keyword>
<evidence type="ECO:0000313" key="11">
    <source>
        <dbReference type="Proteomes" id="UP000595917"/>
    </source>
</evidence>
<dbReference type="EMBL" id="CP067089">
    <property type="protein sequence ID" value="QQO07715.1"/>
    <property type="molecule type" value="Genomic_DNA"/>
</dbReference>
<dbReference type="SUPFAM" id="SSF161098">
    <property type="entry name" value="MetI-like"/>
    <property type="match status" value="1"/>
</dbReference>
<dbReference type="PANTHER" id="PTHR43744">
    <property type="entry name" value="ABC TRANSPORTER PERMEASE PROTEIN MG189-RELATED-RELATED"/>
    <property type="match status" value="1"/>
</dbReference>
<dbReference type="CDD" id="cd06261">
    <property type="entry name" value="TM_PBP2"/>
    <property type="match status" value="1"/>
</dbReference>
<dbReference type="Proteomes" id="UP000595917">
    <property type="component" value="Chromosome"/>
</dbReference>
<accession>A0A7T8B991</accession>
<keyword evidence="5 8" id="KW-0812">Transmembrane</keyword>
<evidence type="ECO:0000256" key="3">
    <source>
        <dbReference type="ARBA" id="ARBA00022448"/>
    </source>
</evidence>
<comment type="similarity">
    <text evidence="8">Belongs to the binding-protein-dependent transport system permease family.</text>
</comment>
<evidence type="ECO:0000313" key="10">
    <source>
        <dbReference type="EMBL" id="QQO07715.1"/>
    </source>
</evidence>
<dbReference type="InterPro" id="IPR035906">
    <property type="entry name" value="MetI-like_sf"/>
</dbReference>
<feature type="transmembrane region" description="Helical" evidence="8">
    <location>
        <begin position="243"/>
        <end position="262"/>
    </location>
</feature>
<organism evidence="10 11">
    <name type="scientific">Breznakiella homolactica</name>
    <dbReference type="NCBI Taxonomy" id="2798577"/>
    <lineage>
        <taxon>Bacteria</taxon>
        <taxon>Pseudomonadati</taxon>
        <taxon>Spirochaetota</taxon>
        <taxon>Spirochaetia</taxon>
        <taxon>Spirochaetales</taxon>
        <taxon>Breznakiellaceae</taxon>
        <taxon>Breznakiella</taxon>
    </lineage>
</organism>
<evidence type="ECO:0000256" key="6">
    <source>
        <dbReference type="ARBA" id="ARBA00022989"/>
    </source>
</evidence>
<keyword evidence="7 8" id="KW-0472">Membrane</keyword>
<evidence type="ECO:0000259" key="9">
    <source>
        <dbReference type="PROSITE" id="PS50928"/>
    </source>
</evidence>
<dbReference type="GO" id="GO:0005886">
    <property type="term" value="C:plasma membrane"/>
    <property type="evidence" value="ECO:0007669"/>
    <property type="project" value="UniProtKB-SubCell"/>
</dbReference>
<comment type="subcellular location">
    <subcellularLocation>
        <location evidence="1 8">Cell membrane</location>
        <topology evidence="1 8">Multi-pass membrane protein</topology>
    </subcellularLocation>
</comment>
<dbReference type="InterPro" id="IPR000515">
    <property type="entry name" value="MetI-like"/>
</dbReference>
<feature type="transmembrane region" description="Helical" evidence="8">
    <location>
        <begin position="108"/>
        <end position="129"/>
    </location>
</feature>
<feature type="transmembrane region" description="Helical" evidence="8">
    <location>
        <begin position="12"/>
        <end position="33"/>
    </location>
</feature>
<dbReference type="KEGG" id="bhc:JFL75_12250"/>
<sequence length="277" mass="31355">MKPKKTITLEFVVLVLLASVWFVICLFPLWMIFSGTFSSDSTNLTQAYWPNDFANGLSKIKYALNTINVWRATLDTFIYTMIALAGMLVICSLAAYEFTFFRFPLKKFFFGLMMGTMMLPLTLYVIPLYRMVFKLGLADTYIGVALPIMISPLSVFIMKQFLEDLPLSFIESARIDGAGHFVIFGRIVFPLMRNGIITAVVLLFLKAWSSFLWPSLVTAQNIKPISVTIANLFNPQFYVDTRVRFGAMLLAMIPPLALYLIFQRFVIKGISMSGVKG</sequence>
<gene>
    <name evidence="10" type="ORF">JFL75_12250</name>
</gene>